<evidence type="ECO:0000259" key="3">
    <source>
        <dbReference type="PROSITE" id="PS51670"/>
    </source>
</evidence>
<accession>A0A811K156</accession>
<dbReference type="EMBL" id="CAJFDH010000002">
    <property type="protein sequence ID" value="CAD5209058.1"/>
    <property type="molecule type" value="Genomic_DNA"/>
</dbReference>
<feature type="disulfide bond" evidence="1">
    <location>
        <begin position="147"/>
        <end position="181"/>
    </location>
</feature>
<dbReference type="PROSITE" id="PS51670">
    <property type="entry name" value="SHKT"/>
    <property type="match status" value="1"/>
</dbReference>
<dbReference type="SMART" id="SM00254">
    <property type="entry name" value="ShKT"/>
    <property type="match status" value="2"/>
</dbReference>
<comment type="caution">
    <text evidence="1">Lacks conserved residue(s) required for the propagation of feature annotation.</text>
</comment>
<dbReference type="AlphaFoldDB" id="A0A811K156"/>
<feature type="domain" description="ShKT" evidence="3">
    <location>
        <begin position="147"/>
        <end position="181"/>
    </location>
</feature>
<dbReference type="Proteomes" id="UP000783686">
    <property type="component" value="Unassembled WGS sequence"/>
</dbReference>
<name>A0A811K156_9BILA</name>
<dbReference type="EMBL" id="CAJFCW020000002">
    <property type="protein sequence ID" value="CAG9088366.1"/>
    <property type="molecule type" value="Genomic_DNA"/>
</dbReference>
<proteinExistence type="predicted"/>
<keyword evidence="1" id="KW-1015">Disulfide bond</keyword>
<dbReference type="PANTHER" id="PTHR46219">
    <property type="entry name" value="PROTEIN CBG11138"/>
    <property type="match status" value="1"/>
</dbReference>
<evidence type="ECO:0000313" key="5">
    <source>
        <dbReference type="Proteomes" id="UP000614601"/>
    </source>
</evidence>
<reference evidence="4" key="1">
    <citation type="submission" date="2020-09" db="EMBL/GenBank/DDBJ databases">
        <authorList>
            <person name="Kikuchi T."/>
        </authorList>
    </citation>
    <scope>NUCLEOTIDE SEQUENCE</scope>
    <source>
        <strain evidence="4">SH1</strain>
    </source>
</reference>
<comment type="caution">
    <text evidence="4">The sequence shown here is derived from an EMBL/GenBank/DDBJ whole genome shotgun (WGS) entry which is preliminary data.</text>
</comment>
<feature type="chain" id="PRO_5035594542" description="ShKT domain-containing protein" evidence="2">
    <location>
        <begin position="24"/>
        <end position="181"/>
    </location>
</feature>
<organism evidence="4 5">
    <name type="scientific">Bursaphelenchus okinawaensis</name>
    <dbReference type="NCBI Taxonomy" id="465554"/>
    <lineage>
        <taxon>Eukaryota</taxon>
        <taxon>Metazoa</taxon>
        <taxon>Ecdysozoa</taxon>
        <taxon>Nematoda</taxon>
        <taxon>Chromadorea</taxon>
        <taxon>Rhabditida</taxon>
        <taxon>Tylenchina</taxon>
        <taxon>Tylenchomorpha</taxon>
        <taxon>Aphelenchoidea</taxon>
        <taxon>Aphelenchoididae</taxon>
        <taxon>Bursaphelenchus</taxon>
    </lineage>
</organism>
<evidence type="ECO:0000313" key="4">
    <source>
        <dbReference type="EMBL" id="CAD5209058.1"/>
    </source>
</evidence>
<keyword evidence="2" id="KW-0732">Signal</keyword>
<sequence length="181" mass="19265">MTDTVKLAFVYLCFLYVQKLVAAQTCADGVDAFVECTGVCQSDPTLNCEQINGKGYCCGYATTTAAPATTPSPNNNGGSGGNCQDVVPEECKRKTMLCTRFEYKRLMTKYCSLTCKFCTPSAPASNNNPAPPPQSNQPEPSINANSCSDSNTRCGAQKGICDHPKYQAMMAAVCKATCGKC</sequence>
<feature type="signal peptide" evidence="2">
    <location>
        <begin position="1"/>
        <end position="23"/>
    </location>
</feature>
<evidence type="ECO:0000256" key="2">
    <source>
        <dbReference type="SAM" id="SignalP"/>
    </source>
</evidence>
<evidence type="ECO:0000256" key="1">
    <source>
        <dbReference type="PROSITE-ProRule" id="PRU01005"/>
    </source>
</evidence>
<keyword evidence="5" id="KW-1185">Reference proteome</keyword>
<dbReference type="Pfam" id="PF01549">
    <property type="entry name" value="ShK"/>
    <property type="match status" value="2"/>
</dbReference>
<dbReference type="InterPro" id="IPR003582">
    <property type="entry name" value="ShKT_dom"/>
</dbReference>
<gene>
    <name evidence="4" type="ORF">BOKJ2_LOCUS2490</name>
</gene>
<dbReference type="Proteomes" id="UP000614601">
    <property type="component" value="Unassembled WGS sequence"/>
</dbReference>
<protein>
    <recommendedName>
        <fullName evidence="3">ShKT domain-containing protein</fullName>
    </recommendedName>
</protein>
<dbReference type="PANTHER" id="PTHR46219:SF5">
    <property type="entry name" value="SHKT DOMAIN-CONTAINING PROTEIN"/>
    <property type="match status" value="1"/>
</dbReference>
<dbReference type="OrthoDB" id="270651at2759"/>
<dbReference type="Gene3D" id="1.10.10.1940">
    <property type="match status" value="2"/>
</dbReference>